<feature type="region of interest" description="Disordered" evidence="2">
    <location>
        <begin position="453"/>
        <end position="472"/>
    </location>
</feature>
<sequence length="1010" mass="115795">MSGDKEESLSPDEMRKKLYQTFKKRGVLDTLKTQLRNQLIQELKHPFVSGESLSKSVPVRTASMLEIASNSLVIEHLRSSGYEYTLSVFYPESGMTTEKCFSTRDILQLVKISPRSSLYKSLMSNIQREHHKGFLMNLLTELIDHHMHRDCSDANTQTSNSEPFRESLVEKMQMIDEEYEILRSQGNKWHKLEARLAEYRKEIGEQAQAEINTKLQHFKDMEMAKVKMEEKERAQKEILDLRRDMERTYEMKSEALMHREKNAIERLQKQQQIEEKEIYMQRQALLKEIEAVRNREAELRQRIEAFETTCKLQEEKTRVTEDLLRRRELAVKTMEDTYDQKLKNELDRYQQELKTDYVKRTEQLSTNEKRNKEETVRIQKEASEIDAKVKEHSQALTKVKILQMELETARSQNSLLGQQNALLRERLEGVSDYATLRRERVELQAQVRMLKQQAEEAHEDNQHLRQALSQPTAEQLALQTDLKRLETAKRLLEEEHETQRQVLHTQLQREVERVAQLKSQLLESEERSQWLATHAEDIKTQLRQTQLALENEVLHNPKPSLVNRAVLDLSADRLVPPDIYIDRDVLKACEAAEGLRGGWRNRSTSPDSDLELVAGAKARIRELEKEAETLEEAYRNYQQRALHSAVSHMLPLSAQSPTRAKPSALPPAKSQPLASQRVTFAPDPLAPRPDKRAPVRESDLQAVSSPPQRSISPPARRLSSTPVSISKTQTRREAVEEGLPVPLACSSSPERQLSPIPAAAAGRRSGDFSPVCSDPSSPQLRSTGRQQPSPPKVSQDISSSKSSSPQPEKIAIDDLTEHSPEPSHIPELLQEEGIRVSEGAPEGLDAPPSPSQHSAPRGDVEASRLEEEDEEVQWELERRRREERRQKEQREAQERELRELERLEQERLLQEEQFEQREAEREGGGAGGCSQGQEEVEVEGFFQGGGRGQAEGSQQLEPERGPVSDTSDPLQKYMRMVMQGGEGQHQQSPQKEEAEQRSAELDISSDKDNR</sequence>
<dbReference type="PANTHER" id="PTHR39063:SF1">
    <property type="entry name" value="OFD1 CENTRIOLE AND CENTRIOLAR SATELLITE PROTEIN"/>
    <property type="match status" value="1"/>
</dbReference>
<evidence type="ECO:0000256" key="2">
    <source>
        <dbReference type="SAM" id="MobiDB-lite"/>
    </source>
</evidence>
<dbReference type="PANTHER" id="PTHR39063">
    <property type="entry name" value="ORAL-FACIAL-DIGITAL SYNDROME 1 PROTEIN HOMOLOG"/>
    <property type="match status" value="1"/>
</dbReference>
<feature type="compositionally biased region" description="Basic and acidic residues" evidence="2">
    <location>
        <begin position="688"/>
        <end position="699"/>
    </location>
</feature>
<feature type="compositionally biased region" description="Basic and acidic residues" evidence="2">
    <location>
        <begin position="990"/>
        <end position="1010"/>
    </location>
</feature>
<feature type="compositionally biased region" description="Basic and acidic residues" evidence="2">
    <location>
        <begin position="856"/>
        <end position="865"/>
    </location>
</feature>
<dbReference type="PROSITE" id="PS50896">
    <property type="entry name" value="LISH"/>
    <property type="match status" value="1"/>
</dbReference>
<evidence type="ECO:0008006" key="5">
    <source>
        <dbReference type="Google" id="ProtNLM"/>
    </source>
</evidence>
<dbReference type="InterPro" id="IPR006594">
    <property type="entry name" value="LisH"/>
</dbReference>
<dbReference type="EMBL" id="JBHFQA010000020">
    <property type="protein sequence ID" value="KAL2081677.1"/>
    <property type="molecule type" value="Genomic_DNA"/>
</dbReference>
<reference evidence="3 4" key="1">
    <citation type="submission" date="2024-09" db="EMBL/GenBank/DDBJ databases">
        <title>A chromosome-level genome assembly of Gray's grenadier anchovy, Coilia grayii.</title>
        <authorList>
            <person name="Fu Z."/>
        </authorList>
    </citation>
    <scope>NUCLEOTIDE SEQUENCE [LARGE SCALE GENOMIC DNA]</scope>
    <source>
        <strain evidence="3">G4</strain>
        <tissue evidence="3">Muscle</tissue>
    </source>
</reference>
<dbReference type="Proteomes" id="UP001591681">
    <property type="component" value="Unassembled WGS sequence"/>
</dbReference>
<evidence type="ECO:0000313" key="4">
    <source>
        <dbReference type="Proteomes" id="UP001591681"/>
    </source>
</evidence>
<feature type="compositionally biased region" description="Basic and acidic residues" evidence="2">
    <location>
        <begin position="875"/>
        <end position="923"/>
    </location>
</feature>
<feature type="region of interest" description="Disordered" evidence="2">
    <location>
        <begin position="655"/>
        <end position="1010"/>
    </location>
</feature>
<dbReference type="InterPro" id="IPR055289">
    <property type="entry name" value="OFD1"/>
</dbReference>
<proteinExistence type="predicted"/>
<feature type="compositionally biased region" description="Basic and acidic residues" evidence="2">
    <location>
        <begin position="453"/>
        <end position="463"/>
    </location>
</feature>
<feature type="compositionally biased region" description="Polar residues" evidence="2">
    <location>
        <begin position="718"/>
        <end position="728"/>
    </location>
</feature>
<feature type="compositionally biased region" description="Polar residues" evidence="2">
    <location>
        <begin position="774"/>
        <end position="787"/>
    </location>
</feature>
<comment type="caution">
    <text evidence="3">The sequence shown here is derived from an EMBL/GenBank/DDBJ whole genome shotgun (WGS) entry which is preliminary data.</text>
</comment>
<feature type="coiled-coil region" evidence="1">
    <location>
        <begin position="613"/>
        <end position="640"/>
    </location>
</feature>
<feature type="coiled-coil region" evidence="1">
    <location>
        <begin position="224"/>
        <end position="316"/>
    </location>
</feature>
<feature type="compositionally biased region" description="Basic and acidic residues" evidence="2">
    <location>
        <begin position="810"/>
        <end position="821"/>
    </location>
</feature>
<accession>A0ABD1J3A9</accession>
<keyword evidence="4" id="KW-1185">Reference proteome</keyword>
<dbReference type="Pfam" id="PF16045">
    <property type="entry name" value="LisH_2"/>
    <property type="match status" value="1"/>
</dbReference>
<feature type="compositionally biased region" description="Polar residues" evidence="2">
    <location>
        <begin position="701"/>
        <end position="711"/>
    </location>
</feature>
<organism evidence="3 4">
    <name type="scientific">Coilia grayii</name>
    <name type="common">Gray's grenadier anchovy</name>
    <dbReference type="NCBI Taxonomy" id="363190"/>
    <lineage>
        <taxon>Eukaryota</taxon>
        <taxon>Metazoa</taxon>
        <taxon>Chordata</taxon>
        <taxon>Craniata</taxon>
        <taxon>Vertebrata</taxon>
        <taxon>Euteleostomi</taxon>
        <taxon>Actinopterygii</taxon>
        <taxon>Neopterygii</taxon>
        <taxon>Teleostei</taxon>
        <taxon>Clupei</taxon>
        <taxon>Clupeiformes</taxon>
        <taxon>Clupeoidei</taxon>
        <taxon>Engraulidae</taxon>
        <taxon>Coilinae</taxon>
        <taxon>Coilia</taxon>
    </lineage>
</organism>
<gene>
    <name evidence="3" type="ORF">ACEWY4_023530</name>
</gene>
<evidence type="ECO:0000313" key="3">
    <source>
        <dbReference type="EMBL" id="KAL2081677.1"/>
    </source>
</evidence>
<evidence type="ECO:0000256" key="1">
    <source>
        <dbReference type="SAM" id="Coils"/>
    </source>
</evidence>
<keyword evidence="1" id="KW-0175">Coiled coil</keyword>
<name>A0ABD1J3A9_9TELE</name>
<protein>
    <recommendedName>
        <fullName evidence="5">LisH domain-containing protein</fullName>
    </recommendedName>
</protein>
<dbReference type="AlphaFoldDB" id="A0ABD1J3A9"/>